<dbReference type="Proteomes" id="UP000295252">
    <property type="component" value="Chromosome IX"/>
</dbReference>
<sequence length="607" mass="65309">MAEPQPSRPTAPETNNHHQHQHQRQRHQNYNRSGTIRGGDGKVTLEPGSVVFRMLCHVNTAGGVIGNSGSLVKQLENQTGCKIRFEESLPKCHERVINITGEAAIDKKITLKFEELGSEEELDYEVEVSAAQEGLMRVFERVLEVEGNGNGVVGCRLLAANGQIGGVMGRGGSIVDGIRRNSGARIRVLKREQIPACATPEEELIQIMGDVMAVKKALVAVSHCLQACITGERSNSSPQGALQDAHSDIPPKDNHTPPSFPGSDNNSVGLSLSEDIDKIMNLHEENAERRVVFRLLCSHGSAGGIIGKGAIIVKALEKETGASIKFSSPVAGSRERVVTISSFESQNPLYSSAQLAIARVFARSVEVGVDQGFIAGWGEGQTVTAKILVAPDQMNCLIDSEGRIASDISATSGVEIQLLGTNCVPNSGAENDEVVQVAGEYENVERALFQITGRLRDHFFFSTTPEEADPRNSSNPYSADEFNRPGFRRKVGGPHKPSLQGKQFKDMRKTRTLGDSEWGLSGGAPGQQSLDAEAVTYKTIEVLVPEKDFGSVYGENGSNLARLKEISGATILLEDPAPGKCDGKVIISGTPERIQIAQSLLQAFMLA</sequence>
<evidence type="ECO:0000256" key="2">
    <source>
        <dbReference type="PROSITE-ProRule" id="PRU00117"/>
    </source>
</evidence>
<dbReference type="OrthoDB" id="442947at2759"/>
<name>A0A068TZ55_COFCA</name>
<dbReference type="EMBL" id="HG739091">
    <property type="protein sequence ID" value="CDP01585.1"/>
    <property type="molecule type" value="Genomic_DNA"/>
</dbReference>
<dbReference type="Gene3D" id="3.30.1370.10">
    <property type="entry name" value="K Homology domain, type 1"/>
    <property type="match status" value="5"/>
</dbReference>
<feature type="region of interest" description="Disordered" evidence="3">
    <location>
        <begin position="233"/>
        <end position="267"/>
    </location>
</feature>
<dbReference type="AlphaFoldDB" id="A0A068TZ55"/>
<evidence type="ECO:0000313" key="6">
    <source>
        <dbReference type="Proteomes" id="UP000295252"/>
    </source>
</evidence>
<dbReference type="InterPro" id="IPR036612">
    <property type="entry name" value="KH_dom_type_1_sf"/>
</dbReference>
<keyword evidence="1" id="KW-0677">Repeat</keyword>
<dbReference type="PhylomeDB" id="A0A068TZ55"/>
<gene>
    <name evidence="5" type="ORF">GSCOC_T00036683001</name>
</gene>
<organism evidence="5 6">
    <name type="scientific">Coffea canephora</name>
    <name type="common">Robusta coffee</name>
    <dbReference type="NCBI Taxonomy" id="49390"/>
    <lineage>
        <taxon>Eukaryota</taxon>
        <taxon>Viridiplantae</taxon>
        <taxon>Streptophyta</taxon>
        <taxon>Embryophyta</taxon>
        <taxon>Tracheophyta</taxon>
        <taxon>Spermatophyta</taxon>
        <taxon>Magnoliopsida</taxon>
        <taxon>eudicotyledons</taxon>
        <taxon>Gunneridae</taxon>
        <taxon>Pentapetalae</taxon>
        <taxon>asterids</taxon>
        <taxon>lamiids</taxon>
        <taxon>Gentianales</taxon>
        <taxon>Rubiaceae</taxon>
        <taxon>Ixoroideae</taxon>
        <taxon>Gardenieae complex</taxon>
        <taxon>Bertiereae - Coffeeae clade</taxon>
        <taxon>Coffeeae</taxon>
        <taxon>Coffea</taxon>
    </lineage>
</organism>
<evidence type="ECO:0000313" key="5">
    <source>
        <dbReference type="EMBL" id="CDP01585.1"/>
    </source>
</evidence>
<proteinExistence type="predicted"/>
<keyword evidence="2" id="KW-0694">RNA-binding</keyword>
<dbReference type="InterPro" id="IPR004088">
    <property type="entry name" value="KH_dom_type_1"/>
</dbReference>
<feature type="domain" description="K Homology" evidence="4">
    <location>
        <begin position="151"/>
        <end position="226"/>
    </location>
</feature>
<feature type="domain" description="K Homology" evidence="4">
    <location>
        <begin position="289"/>
        <end position="365"/>
    </location>
</feature>
<feature type="compositionally biased region" description="Basic and acidic residues" evidence="3">
    <location>
        <begin position="245"/>
        <end position="255"/>
    </location>
</feature>
<feature type="compositionally biased region" description="Basic residues" evidence="3">
    <location>
        <begin position="17"/>
        <end position="29"/>
    </location>
</feature>
<dbReference type="STRING" id="49390.A0A068TZ55"/>
<reference evidence="6" key="1">
    <citation type="journal article" date="2014" name="Science">
        <title>The coffee genome provides insight into the convergent evolution of caffeine biosynthesis.</title>
        <authorList>
            <person name="Denoeud F."/>
            <person name="Carretero-Paulet L."/>
            <person name="Dereeper A."/>
            <person name="Droc G."/>
            <person name="Guyot R."/>
            <person name="Pietrella M."/>
            <person name="Zheng C."/>
            <person name="Alberti A."/>
            <person name="Anthony F."/>
            <person name="Aprea G."/>
            <person name="Aury J.M."/>
            <person name="Bento P."/>
            <person name="Bernard M."/>
            <person name="Bocs S."/>
            <person name="Campa C."/>
            <person name="Cenci A."/>
            <person name="Combes M.C."/>
            <person name="Crouzillat D."/>
            <person name="Da Silva C."/>
            <person name="Daddiego L."/>
            <person name="De Bellis F."/>
            <person name="Dussert S."/>
            <person name="Garsmeur O."/>
            <person name="Gayraud T."/>
            <person name="Guignon V."/>
            <person name="Jahn K."/>
            <person name="Jamilloux V."/>
            <person name="Joet T."/>
            <person name="Labadie K."/>
            <person name="Lan T."/>
            <person name="Leclercq J."/>
            <person name="Lepelley M."/>
            <person name="Leroy T."/>
            <person name="Li L.T."/>
            <person name="Librado P."/>
            <person name="Lopez L."/>
            <person name="Munoz A."/>
            <person name="Noel B."/>
            <person name="Pallavicini A."/>
            <person name="Perrotta G."/>
            <person name="Poncet V."/>
            <person name="Pot D."/>
            <person name="Priyono X."/>
            <person name="Rigoreau M."/>
            <person name="Rouard M."/>
            <person name="Rozas J."/>
            <person name="Tranchant-Dubreuil C."/>
            <person name="VanBuren R."/>
            <person name="Zhang Q."/>
            <person name="Andrade A.C."/>
            <person name="Argout X."/>
            <person name="Bertrand B."/>
            <person name="de Kochko A."/>
            <person name="Graziosi G."/>
            <person name="Henry R.J."/>
            <person name="Jayarama X."/>
            <person name="Ming R."/>
            <person name="Nagai C."/>
            <person name="Rounsley S."/>
            <person name="Sankoff D."/>
            <person name="Giuliano G."/>
            <person name="Albert V.A."/>
            <person name="Wincker P."/>
            <person name="Lashermes P."/>
        </authorList>
    </citation>
    <scope>NUCLEOTIDE SEQUENCE [LARGE SCALE GENOMIC DNA]</scope>
    <source>
        <strain evidence="6">cv. DH200-94</strain>
    </source>
</reference>
<feature type="region of interest" description="Disordered" evidence="3">
    <location>
        <begin position="463"/>
        <end position="505"/>
    </location>
</feature>
<dbReference type="OMA" id="MGEYRNV"/>
<evidence type="ECO:0000256" key="1">
    <source>
        <dbReference type="ARBA" id="ARBA00022737"/>
    </source>
</evidence>
<feature type="domain" description="K Homology" evidence="4">
    <location>
        <begin position="48"/>
        <end position="121"/>
    </location>
</feature>
<dbReference type="PROSITE" id="PS50084">
    <property type="entry name" value="KH_TYPE_1"/>
    <property type="match status" value="5"/>
</dbReference>
<feature type="domain" description="K Homology" evidence="4">
    <location>
        <begin position="536"/>
        <end position="606"/>
    </location>
</feature>
<feature type="compositionally biased region" description="Polar residues" evidence="3">
    <location>
        <begin position="463"/>
        <end position="477"/>
    </location>
</feature>
<dbReference type="Pfam" id="PF00013">
    <property type="entry name" value="KH_1"/>
    <property type="match status" value="5"/>
</dbReference>
<dbReference type="PANTHER" id="PTHR10288">
    <property type="entry name" value="KH DOMAIN CONTAINING RNA BINDING PROTEIN"/>
    <property type="match status" value="1"/>
</dbReference>
<feature type="domain" description="K Homology" evidence="4">
    <location>
        <begin position="381"/>
        <end position="456"/>
    </location>
</feature>
<dbReference type="GO" id="GO:0003723">
    <property type="term" value="F:RNA binding"/>
    <property type="evidence" value="ECO:0007669"/>
    <property type="project" value="UniProtKB-UniRule"/>
</dbReference>
<dbReference type="InterPro" id="IPR004087">
    <property type="entry name" value="KH_dom"/>
</dbReference>
<dbReference type="Gramene" id="CDP01585">
    <property type="protein sequence ID" value="CDP01585"/>
    <property type="gene ID" value="GSCOC_T00036683001"/>
</dbReference>
<dbReference type="InParanoid" id="A0A068TZ55"/>
<keyword evidence="6" id="KW-1185">Reference proteome</keyword>
<protein>
    <recommendedName>
        <fullName evidence="4">K Homology domain-containing protein</fullName>
    </recommendedName>
</protein>
<evidence type="ECO:0000256" key="3">
    <source>
        <dbReference type="SAM" id="MobiDB-lite"/>
    </source>
</evidence>
<dbReference type="CDD" id="cd22460">
    <property type="entry name" value="KH-I_PEPPER_rpt2_like"/>
    <property type="match status" value="1"/>
</dbReference>
<feature type="region of interest" description="Disordered" evidence="3">
    <location>
        <begin position="1"/>
        <end position="42"/>
    </location>
</feature>
<dbReference type="SUPFAM" id="SSF54791">
    <property type="entry name" value="Eukaryotic type KH-domain (KH-domain type I)"/>
    <property type="match status" value="5"/>
</dbReference>
<accession>A0A068TZ55</accession>
<dbReference type="SMART" id="SM00322">
    <property type="entry name" value="KH"/>
    <property type="match status" value="5"/>
</dbReference>
<evidence type="ECO:0000259" key="4">
    <source>
        <dbReference type="SMART" id="SM00322"/>
    </source>
</evidence>